<gene>
    <name evidence="1" type="ORF">CEE69_00260</name>
</gene>
<keyword evidence="2" id="KW-1185">Reference proteome</keyword>
<evidence type="ECO:0000313" key="2">
    <source>
        <dbReference type="Proteomes" id="UP000225740"/>
    </source>
</evidence>
<evidence type="ECO:0000313" key="1">
    <source>
        <dbReference type="EMBL" id="PHQ37275.1"/>
    </source>
</evidence>
<sequence length="256" mass="28869">MTRFLVACMVTLWIGTTAFGEELARMRYSSALRVTEIEPPKIDGVVPTSMRFFVRSIAPGVSPDDIRMTLKSKAGDLVISVDVNGRFDLPVSKELREEDPWLIANQPKGSLRMEFAYAFEQDIEPRWVNQAWQVSYQSVFPHVHFRSQLTTAIAGMKESLPIDLSYTQCEGAVLSNLNPFAFAKLVVNGVEVEMVELMDGDFVIPFDVEWLEDARVIVSPPYGWTISIDQSNKYLKVQSGMHPMLKSARTNELQAD</sequence>
<dbReference type="OrthoDB" id="8778836at2"/>
<dbReference type="AlphaFoldDB" id="A0A2G1WDZ0"/>
<dbReference type="EMBL" id="NIZW01000001">
    <property type="protein sequence ID" value="PHQ37275.1"/>
    <property type="molecule type" value="Genomic_DNA"/>
</dbReference>
<dbReference type="GeneID" id="90606756"/>
<dbReference type="Proteomes" id="UP000225740">
    <property type="component" value="Unassembled WGS sequence"/>
</dbReference>
<name>A0A2G1WDZ0_9BACT</name>
<proteinExistence type="predicted"/>
<organism evidence="1 2">
    <name type="scientific">Rhodopirellula bahusiensis</name>
    <dbReference type="NCBI Taxonomy" id="2014065"/>
    <lineage>
        <taxon>Bacteria</taxon>
        <taxon>Pseudomonadati</taxon>
        <taxon>Planctomycetota</taxon>
        <taxon>Planctomycetia</taxon>
        <taxon>Pirellulales</taxon>
        <taxon>Pirellulaceae</taxon>
        <taxon>Rhodopirellula</taxon>
    </lineage>
</organism>
<accession>A0A2G1WDZ0</accession>
<reference evidence="1 2" key="1">
    <citation type="submission" date="2017-06" db="EMBL/GenBank/DDBJ databases">
        <title>Description of Rhodopirellula bahusiensis sp. nov.</title>
        <authorList>
            <person name="Kizina J."/>
            <person name="Harder J."/>
        </authorList>
    </citation>
    <scope>NUCLEOTIDE SEQUENCE [LARGE SCALE GENOMIC DNA]</scope>
    <source>
        <strain evidence="1 2">SWK21</strain>
    </source>
</reference>
<dbReference type="RefSeq" id="WP_099258573.1">
    <property type="nucleotide sequence ID" value="NZ_NIZW01000001.1"/>
</dbReference>
<protein>
    <submittedName>
        <fullName evidence="1">Uncharacterized protein</fullName>
    </submittedName>
</protein>
<comment type="caution">
    <text evidence="1">The sequence shown here is derived from an EMBL/GenBank/DDBJ whole genome shotgun (WGS) entry which is preliminary data.</text>
</comment>